<sequence length="167" mass="18187">MNRLLRSLLIVAAATLSTIAAYADDSVFHGQWQQVSSNAGSCNTCLITIIRHGALMTVTANNGWSAIIGTNLNTSSRFAEGTGRWQENVRSVYGNSPFDIAFALNDERLYMRMVVKIGNGTTHSIKAIFSRPLPRSKQEACRHCSGRAFQASRNPADLFSSSTDTPS</sequence>
<evidence type="ECO:0008006" key="4">
    <source>
        <dbReference type="Google" id="ProtNLM"/>
    </source>
</evidence>
<evidence type="ECO:0000313" key="3">
    <source>
        <dbReference type="Proteomes" id="UP000585507"/>
    </source>
</evidence>
<dbReference type="AlphaFoldDB" id="A0A7W8X8U1"/>
<protein>
    <recommendedName>
        <fullName evidence="4">DUF2147 domain-containing protein</fullName>
    </recommendedName>
</protein>
<gene>
    <name evidence="2" type="ORF">GGD55_001526</name>
</gene>
<proteinExistence type="predicted"/>
<evidence type="ECO:0000256" key="1">
    <source>
        <dbReference type="SAM" id="SignalP"/>
    </source>
</evidence>
<dbReference type="Proteomes" id="UP000585507">
    <property type="component" value="Unassembled WGS sequence"/>
</dbReference>
<name>A0A7W8X8U1_9HYPH</name>
<organism evidence="2 3">
    <name type="scientific">Rhizobium giardinii</name>
    <dbReference type="NCBI Taxonomy" id="56731"/>
    <lineage>
        <taxon>Bacteria</taxon>
        <taxon>Pseudomonadati</taxon>
        <taxon>Pseudomonadota</taxon>
        <taxon>Alphaproteobacteria</taxon>
        <taxon>Hyphomicrobiales</taxon>
        <taxon>Rhizobiaceae</taxon>
        <taxon>Rhizobium/Agrobacterium group</taxon>
        <taxon>Rhizobium</taxon>
    </lineage>
</organism>
<reference evidence="2 3" key="1">
    <citation type="submission" date="2020-08" db="EMBL/GenBank/DDBJ databases">
        <title>Genomic Encyclopedia of Type Strains, Phase IV (KMG-V): Genome sequencing to study the core and pangenomes of soil and plant-associated prokaryotes.</title>
        <authorList>
            <person name="Whitman W."/>
        </authorList>
    </citation>
    <scope>NUCLEOTIDE SEQUENCE [LARGE SCALE GENOMIC DNA]</scope>
    <source>
        <strain evidence="2 3">SEMIA 4084</strain>
    </source>
</reference>
<feature type="signal peptide" evidence="1">
    <location>
        <begin position="1"/>
        <end position="23"/>
    </location>
</feature>
<keyword evidence="1" id="KW-0732">Signal</keyword>
<accession>A0A7W8X8U1</accession>
<dbReference type="EMBL" id="JACHBK010000003">
    <property type="protein sequence ID" value="MBB5534843.1"/>
    <property type="molecule type" value="Genomic_DNA"/>
</dbReference>
<keyword evidence="3" id="KW-1185">Reference proteome</keyword>
<comment type="caution">
    <text evidence="2">The sequence shown here is derived from an EMBL/GenBank/DDBJ whole genome shotgun (WGS) entry which is preliminary data.</text>
</comment>
<evidence type="ECO:0000313" key="2">
    <source>
        <dbReference type="EMBL" id="MBB5534843.1"/>
    </source>
</evidence>
<dbReference type="RefSeq" id="WP_018324586.1">
    <property type="nucleotide sequence ID" value="NZ_JACHBK010000003.1"/>
</dbReference>
<feature type="chain" id="PRO_5030675602" description="DUF2147 domain-containing protein" evidence="1">
    <location>
        <begin position="24"/>
        <end position="167"/>
    </location>
</feature>